<dbReference type="STRING" id="261392.SAMN02745149_02150"/>
<evidence type="ECO:0000256" key="3">
    <source>
        <dbReference type="ARBA" id="ARBA00022448"/>
    </source>
</evidence>
<dbReference type="SUPFAM" id="SSF161098">
    <property type="entry name" value="MetI-like"/>
    <property type="match status" value="1"/>
</dbReference>
<keyword evidence="4" id="KW-1003">Cell membrane</keyword>
<evidence type="ECO:0000256" key="4">
    <source>
        <dbReference type="ARBA" id="ARBA00022475"/>
    </source>
</evidence>
<feature type="coiled-coil region" evidence="10">
    <location>
        <begin position="222"/>
        <end position="285"/>
    </location>
</feature>
<dbReference type="RefSeq" id="WP_234975430.1">
    <property type="nucleotide sequence ID" value="NZ_FUWG01000018.1"/>
</dbReference>
<dbReference type="SUPFAM" id="SSF160964">
    <property type="entry name" value="MalF N-terminal region-like"/>
    <property type="match status" value="1"/>
</dbReference>
<feature type="transmembrane region" description="Helical" evidence="9">
    <location>
        <begin position="533"/>
        <end position="554"/>
    </location>
</feature>
<feature type="transmembrane region" description="Helical" evidence="9">
    <location>
        <begin position="497"/>
        <end position="521"/>
    </location>
</feature>
<evidence type="ECO:0000256" key="7">
    <source>
        <dbReference type="ARBA" id="ARBA00022989"/>
    </source>
</evidence>
<dbReference type="Gene3D" id="1.10.3720.10">
    <property type="entry name" value="MetI-like"/>
    <property type="match status" value="1"/>
</dbReference>
<organism evidence="12 13">
    <name type="scientific">Treponema porcinum</name>
    <dbReference type="NCBI Taxonomy" id="261392"/>
    <lineage>
        <taxon>Bacteria</taxon>
        <taxon>Pseudomonadati</taxon>
        <taxon>Spirochaetota</taxon>
        <taxon>Spirochaetia</taxon>
        <taxon>Spirochaetales</taxon>
        <taxon>Treponemataceae</taxon>
        <taxon>Treponema</taxon>
    </lineage>
</organism>
<accession>A0A1T4N0Q9</accession>
<feature type="transmembrane region" description="Helical" evidence="9">
    <location>
        <begin position="705"/>
        <end position="725"/>
    </location>
</feature>
<evidence type="ECO:0000256" key="8">
    <source>
        <dbReference type="ARBA" id="ARBA00023136"/>
    </source>
</evidence>
<name>A0A1T4N0Q9_TREPO</name>
<evidence type="ECO:0000256" key="5">
    <source>
        <dbReference type="ARBA" id="ARBA00022597"/>
    </source>
</evidence>
<feature type="transmembrane region" description="Helical" evidence="9">
    <location>
        <begin position="339"/>
        <end position="356"/>
    </location>
</feature>
<gene>
    <name evidence="12" type="ORF">SAMN02745149_02150</name>
</gene>
<proteinExistence type="inferred from homology"/>
<dbReference type="GO" id="GO:0015423">
    <property type="term" value="F:ABC-type maltose transporter activity"/>
    <property type="evidence" value="ECO:0007669"/>
    <property type="project" value="TreeGrafter"/>
</dbReference>
<dbReference type="PANTHER" id="PTHR47314">
    <property type="entry name" value="MALTOSE/MALTODEXTRIN TRANSPORT SYSTEM PERMEASE PROTEIN MALF"/>
    <property type="match status" value="1"/>
</dbReference>
<keyword evidence="5 12" id="KW-0762">Sugar transport</keyword>
<evidence type="ECO:0000256" key="10">
    <source>
        <dbReference type="SAM" id="Coils"/>
    </source>
</evidence>
<feature type="transmembrane region" description="Helical" evidence="9">
    <location>
        <begin position="589"/>
        <end position="607"/>
    </location>
</feature>
<dbReference type="Proteomes" id="UP000190423">
    <property type="component" value="Unassembled WGS sequence"/>
</dbReference>
<dbReference type="GO" id="GO:0042956">
    <property type="term" value="P:maltodextrin transmembrane transport"/>
    <property type="evidence" value="ECO:0007669"/>
    <property type="project" value="TreeGrafter"/>
</dbReference>
<sequence>MNNTVDPNKLKKAPFASSCFMGLGQILYLKQYVRGALFALVEVVMLCSIIFGTKKIIPANNSEYDYLKQVPETAELVEYLEDAEYSKLDSIMASRAKSMEKFFKNAAVKGLGDAAYKEIVDEAQDYKKEDKDAYKEALAEAKQAKADAIEEYTAVFADYDYSSLDEVEEASYEIIDYDDIYDKYTSISSKYDHKLAKVMAKMEAKKFDGAKKELLPEYKELVAEAKQNYKDSLAAIAEKNKQTVAELKNGYTEVLNLAKEGGAEKEDLRKLSVQYRKDLDAAEEQFSSDKVKARFAFEKELKDAFAVFDGNNEFDEHYDGCTLCKRAASNGKRTVMHRAWFKGPLVTSIIGLFTLGDRQNTTVTKFMDHSIFMMINGIFALVIILFFIFLYQLNINSARTAANKIIKNNKFPSLKESQNDLSQNSFATIGIAPSVVMIAIFSLIPLLFSALVAFTNYSSPDHVPPNNLVDWVGLSNFVTMFSTKVGGGEWAKAFGNAAVWTIVWAIFATFTCFFVGFFYAFVLQDKRVAIPSFYRTVYILPYAIPTMLSLFVWANLLNGTIGPINRTLQLIGLIEQPIPWLSNPNVAKFSLIFVNIWIGFPYSMILTTSSMTAISNSLYEAAVIDGATKWQQFKSITYPLVMFQLKPTLIMQFASNINNFGAVFFLTGGGPNMPQAGLTTTTTCGATDLLISWIYKLTMNTPSRYQLASVLSLLVFVVLVPFALYNFTRTKSFKEGEL</sequence>
<dbReference type="CDD" id="cd06261">
    <property type="entry name" value="TM_PBP2"/>
    <property type="match status" value="1"/>
</dbReference>
<keyword evidence="10" id="KW-0175">Coiled coil</keyword>
<evidence type="ECO:0000256" key="2">
    <source>
        <dbReference type="ARBA" id="ARBA00009047"/>
    </source>
</evidence>
<comment type="subcellular location">
    <subcellularLocation>
        <location evidence="1 9">Cell membrane</location>
        <topology evidence="1 9">Multi-pass membrane protein</topology>
    </subcellularLocation>
</comment>
<reference evidence="12 13" key="1">
    <citation type="submission" date="2017-02" db="EMBL/GenBank/DDBJ databases">
        <authorList>
            <person name="Peterson S.W."/>
        </authorList>
    </citation>
    <scope>NUCLEOTIDE SEQUENCE [LARGE SCALE GENOMIC DNA]</scope>
    <source>
        <strain evidence="12 13">ATCC BAA-908</strain>
    </source>
</reference>
<dbReference type="InterPro" id="IPR000515">
    <property type="entry name" value="MetI-like"/>
</dbReference>
<keyword evidence="6 9" id="KW-0812">Transmembrane</keyword>
<dbReference type="GO" id="GO:1990060">
    <property type="term" value="C:maltose transport complex"/>
    <property type="evidence" value="ECO:0007669"/>
    <property type="project" value="TreeGrafter"/>
</dbReference>
<feature type="transmembrane region" description="Helical" evidence="9">
    <location>
        <begin position="426"/>
        <end position="454"/>
    </location>
</feature>
<dbReference type="PANTHER" id="PTHR47314:SF1">
    <property type="entry name" value="MALTOSE_MALTODEXTRIN TRANSPORT SYSTEM PERMEASE PROTEIN MALF"/>
    <property type="match status" value="1"/>
</dbReference>
<dbReference type="PROSITE" id="PS50928">
    <property type="entry name" value="ABC_TM1"/>
    <property type="match status" value="1"/>
</dbReference>
<feature type="domain" description="ABC transmembrane type-1" evidence="11">
    <location>
        <begin position="498"/>
        <end position="726"/>
    </location>
</feature>
<keyword evidence="13" id="KW-1185">Reference proteome</keyword>
<evidence type="ECO:0000256" key="1">
    <source>
        <dbReference type="ARBA" id="ARBA00004651"/>
    </source>
</evidence>
<feature type="transmembrane region" description="Helical" evidence="9">
    <location>
        <begin position="32"/>
        <end position="52"/>
    </location>
</feature>
<dbReference type="GeneID" id="78317594"/>
<dbReference type="InterPro" id="IPR035906">
    <property type="entry name" value="MetI-like_sf"/>
</dbReference>
<evidence type="ECO:0000256" key="6">
    <source>
        <dbReference type="ARBA" id="ARBA00022692"/>
    </source>
</evidence>
<evidence type="ECO:0000256" key="9">
    <source>
        <dbReference type="RuleBase" id="RU363032"/>
    </source>
</evidence>
<dbReference type="Pfam" id="PF00528">
    <property type="entry name" value="BPD_transp_1"/>
    <property type="match status" value="1"/>
</dbReference>
<feature type="transmembrane region" description="Helical" evidence="9">
    <location>
        <begin position="371"/>
        <end position="391"/>
    </location>
</feature>
<keyword evidence="7 9" id="KW-1133">Transmembrane helix</keyword>
<keyword evidence="8 9" id="KW-0472">Membrane</keyword>
<comment type="similarity">
    <text evidence="2">Belongs to the binding-protein-dependent transport system permease family. MalFG subfamily.</text>
</comment>
<protein>
    <submittedName>
        <fullName evidence="12">ABC-type sugar transport system, permease component</fullName>
    </submittedName>
</protein>
<evidence type="ECO:0000259" key="11">
    <source>
        <dbReference type="PROSITE" id="PS50928"/>
    </source>
</evidence>
<evidence type="ECO:0000313" key="12">
    <source>
        <dbReference type="EMBL" id="SJZ72696.1"/>
    </source>
</evidence>
<dbReference type="EMBL" id="FUWG01000018">
    <property type="protein sequence ID" value="SJZ72696.1"/>
    <property type="molecule type" value="Genomic_DNA"/>
</dbReference>
<evidence type="ECO:0000313" key="13">
    <source>
        <dbReference type="Proteomes" id="UP000190423"/>
    </source>
</evidence>
<dbReference type="AlphaFoldDB" id="A0A1T4N0Q9"/>
<keyword evidence="3 9" id="KW-0813">Transport</keyword>